<gene>
    <name evidence="1" type="ORF">BECKLPF1236A_GA0070988_104302</name>
    <name evidence="2" type="ORF">BECKLPF1236C_GA0070990_104042</name>
</gene>
<sequence length="88" mass="9596">MRFGLPVDAQYLAVVCPWPNTTVTVRDGENPLPEKTCSGNGYPGKVYFGFDTDGVHLAGGTTIKSSEPIFLIYEDSAHNDERNLMGTD</sequence>
<reference evidence="1" key="1">
    <citation type="submission" date="2019-02" db="EMBL/GenBank/DDBJ databases">
        <authorList>
            <person name="Gruber-Vodicka R. H."/>
            <person name="Seah K. B. B."/>
        </authorList>
    </citation>
    <scope>NUCLEOTIDE SEQUENCE</scope>
    <source>
        <strain evidence="1">BECK_S312</strain>
        <strain evidence="2">BECK_S426</strain>
    </source>
</reference>
<dbReference type="EMBL" id="CAADFM010000430">
    <property type="protein sequence ID" value="VFK24633.1"/>
    <property type="molecule type" value="Genomic_DNA"/>
</dbReference>
<dbReference type="EMBL" id="CAADFP010000404">
    <property type="protein sequence ID" value="VFK35660.1"/>
    <property type="molecule type" value="Genomic_DNA"/>
</dbReference>
<organism evidence="1">
    <name type="scientific">Candidatus Kentrum sp. LPFa</name>
    <dbReference type="NCBI Taxonomy" id="2126335"/>
    <lineage>
        <taxon>Bacteria</taxon>
        <taxon>Pseudomonadati</taxon>
        <taxon>Pseudomonadota</taxon>
        <taxon>Gammaproteobacteria</taxon>
        <taxon>Candidatus Kentrum</taxon>
    </lineage>
</organism>
<evidence type="ECO:0000313" key="1">
    <source>
        <dbReference type="EMBL" id="VFK24633.1"/>
    </source>
</evidence>
<evidence type="ECO:0000313" key="2">
    <source>
        <dbReference type="EMBL" id="VFK35660.1"/>
    </source>
</evidence>
<proteinExistence type="predicted"/>
<name>A0A450X5T5_9GAMM</name>
<protein>
    <submittedName>
        <fullName evidence="1">Uncharacterized protein</fullName>
    </submittedName>
</protein>
<accession>A0A450X5T5</accession>
<dbReference type="AlphaFoldDB" id="A0A450X5T5"/>